<feature type="signal peptide" evidence="2">
    <location>
        <begin position="1"/>
        <end position="27"/>
    </location>
</feature>
<feature type="region of interest" description="Disordered" evidence="1">
    <location>
        <begin position="134"/>
        <end position="238"/>
    </location>
</feature>
<reference evidence="3 4" key="1">
    <citation type="journal article" date="2024" name="bioRxiv">
        <title>A reference genome for Trichogramma kaykai: A tiny desert-dwelling parasitoid wasp with competing sex-ratio distorters.</title>
        <authorList>
            <person name="Culotta J."/>
            <person name="Lindsey A.R."/>
        </authorList>
    </citation>
    <scope>NUCLEOTIDE SEQUENCE [LARGE SCALE GENOMIC DNA]</scope>
    <source>
        <strain evidence="3 4">KSX58</strain>
    </source>
</reference>
<feature type="chain" id="PRO_5044863439" evidence="2">
    <location>
        <begin position="28"/>
        <end position="238"/>
    </location>
</feature>
<dbReference type="Proteomes" id="UP001627154">
    <property type="component" value="Unassembled WGS sequence"/>
</dbReference>
<dbReference type="EMBL" id="JBJJXI010000148">
    <property type="protein sequence ID" value="KAL3386151.1"/>
    <property type="molecule type" value="Genomic_DNA"/>
</dbReference>
<sequence>MASRLATMSLVSSSLLLLLLAIAAASARPYKVTEDGEPTRIGLFSTGVAEALGRDNGQKSKRDDAGHRHHQKKNTSGKSHEGGHYTSFGSDADGEKGYKKTTYGDGENGYKNYDTFHKEKANKYGFEDEEVYGRQTTGSKKAHEGQKAHRHSKHRKHSDHDGAATSMEASYLDGEDGGSYYEGGGGGGGGSGEYYSEGSEYSSGESGGSGGDEGGNYSGEGGSGESYASSGEGGDDYY</sequence>
<evidence type="ECO:0000313" key="4">
    <source>
        <dbReference type="Proteomes" id="UP001627154"/>
    </source>
</evidence>
<feature type="compositionally biased region" description="Basic and acidic residues" evidence="1">
    <location>
        <begin position="54"/>
        <end position="66"/>
    </location>
</feature>
<evidence type="ECO:0000256" key="2">
    <source>
        <dbReference type="SAM" id="SignalP"/>
    </source>
</evidence>
<accession>A0ABD2VZI0</accession>
<evidence type="ECO:0000313" key="3">
    <source>
        <dbReference type="EMBL" id="KAL3386151.1"/>
    </source>
</evidence>
<proteinExistence type="predicted"/>
<name>A0ABD2VZI0_9HYME</name>
<feature type="compositionally biased region" description="Gly residues" evidence="1">
    <location>
        <begin position="205"/>
        <end position="224"/>
    </location>
</feature>
<feature type="compositionally biased region" description="Low complexity" evidence="1">
    <location>
        <begin position="193"/>
        <end position="204"/>
    </location>
</feature>
<keyword evidence="4" id="KW-1185">Reference proteome</keyword>
<feature type="compositionally biased region" description="Basic residues" evidence="1">
    <location>
        <begin position="148"/>
        <end position="157"/>
    </location>
</feature>
<dbReference type="AlphaFoldDB" id="A0ABD2VZI0"/>
<evidence type="ECO:0000256" key="1">
    <source>
        <dbReference type="SAM" id="MobiDB-lite"/>
    </source>
</evidence>
<feature type="compositionally biased region" description="Gly residues" evidence="1">
    <location>
        <begin position="180"/>
        <end position="192"/>
    </location>
</feature>
<protein>
    <submittedName>
        <fullName evidence="3">Uncharacterized protein</fullName>
    </submittedName>
</protein>
<feature type="region of interest" description="Disordered" evidence="1">
    <location>
        <begin position="54"/>
        <end position="110"/>
    </location>
</feature>
<gene>
    <name evidence="3" type="ORF">TKK_018354</name>
</gene>
<organism evidence="3 4">
    <name type="scientific">Trichogramma kaykai</name>
    <dbReference type="NCBI Taxonomy" id="54128"/>
    <lineage>
        <taxon>Eukaryota</taxon>
        <taxon>Metazoa</taxon>
        <taxon>Ecdysozoa</taxon>
        <taxon>Arthropoda</taxon>
        <taxon>Hexapoda</taxon>
        <taxon>Insecta</taxon>
        <taxon>Pterygota</taxon>
        <taxon>Neoptera</taxon>
        <taxon>Endopterygota</taxon>
        <taxon>Hymenoptera</taxon>
        <taxon>Apocrita</taxon>
        <taxon>Proctotrupomorpha</taxon>
        <taxon>Chalcidoidea</taxon>
        <taxon>Trichogrammatidae</taxon>
        <taxon>Trichogramma</taxon>
    </lineage>
</organism>
<comment type="caution">
    <text evidence="3">The sequence shown here is derived from an EMBL/GenBank/DDBJ whole genome shotgun (WGS) entry which is preliminary data.</text>
</comment>
<keyword evidence="2" id="KW-0732">Signal</keyword>